<feature type="compositionally biased region" description="Basic and acidic residues" evidence="1">
    <location>
        <begin position="71"/>
        <end position="88"/>
    </location>
</feature>
<proteinExistence type="predicted"/>
<feature type="region of interest" description="Disordered" evidence="1">
    <location>
        <begin position="189"/>
        <end position="242"/>
    </location>
</feature>
<comment type="caution">
    <text evidence="2">The sequence shown here is derived from an EMBL/GenBank/DDBJ whole genome shotgun (WGS) entry which is preliminary data.</text>
</comment>
<keyword evidence="3" id="KW-1185">Reference proteome</keyword>
<name>A0A6A4UXY7_AMPAM</name>
<evidence type="ECO:0000313" key="3">
    <source>
        <dbReference type="Proteomes" id="UP000440578"/>
    </source>
</evidence>
<feature type="region of interest" description="Disordered" evidence="1">
    <location>
        <begin position="1"/>
        <end position="157"/>
    </location>
</feature>
<dbReference type="AlphaFoldDB" id="A0A6A4UXY7"/>
<gene>
    <name evidence="2" type="ORF">FJT64_012947</name>
</gene>
<dbReference type="EMBL" id="VIIS01002087">
    <property type="protein sequence ID" value="KAF0288647.1"/>
    <property type="molecule type" value="Genomic_DNA"/>
</dbReference>
<dbReference type="Proteomes" id="UP000440578">
    <property type="component" value="Unassembled WGS sequence"/>
</dbReference>
<feature type="compositionally biased region" description="Low complexity" evidence="1">
    <location>
        <begin position="143"/>
        <end position="157"/>
    </location>
</feature>
<evidence type="ECO:0000313" key="2">
    <source>
        <dbReference type="EMBL" id="KAF0288647.1"/>
    </source>
</evidence>
<sequence length="353" mass="37681">MITGQRPLSPARPAPPQPFRASVRARPPPCRPGRFPAGRARPLQLPPSVAPSSAESDSGAPAPAPAQSGTFRERPPAARRPPRSERPPPAEGASRGRWSRRRRANAAIPLSGLGIWRILPGPRCSRRWGEGSHPRRRHRRLPHSLSPAPASRAPPLLRTRSFRAHAEPRRVVAPPADSVHSWHLVLDESSDASDDQEPPPVGPEDALSRGEEPPRHWRRSEPQQETWERGGCGPARRGHRPVIQEVVAASMAGCGDSPGSSRPMTSKGLRVGPADCPLAGGGAADALAAELGQLWPTTGYPRLIFSSDPDPDLEWLQRHAPVGGSGDHSAAETDDQVSDTASGVGRGAAARRG</sequence>
<feature type="compositionally biased region" description="Low complexity" evidence="1">
    <location>
        <begin position="32"/>
        <end position="42"/>
    </location>
</feature>
<organism evidence="2 3">
    <name type="scientific">Amphibalanus amphitrite</name>
    <name type="common">Striped barnacle</name>
    <name type="synonym">Balanus amphitrite</name>
    <dbReference type="NCBI Taxonomy" id="1232801"/>
    <lineage>
        <taxon>Eukaryota</taxon>
        <taxon>Metazoa</taxon>
        <taxon>Ecdysozoa</taxon>
        <taxon>Arthropoda</taxon>
        <taxon>Crustacea</taxon>
        <taxon>Multicrustacea</taxon>
        <taxon>Cirripedia</taxon>
        <taxon>Thoracica</taxon>
        <taxon>Thoracicalcarea</taxon>
        <taxon>Balanomorpha</taxon>
        <taxon>Balanoidea</taxon>
        <taxon>Balanidae</taxon>
        <taxon>Amphibalaninae</taxon>
        <taxon>Amphibalanus</taxon>
    </lineage>
</organism>
<feature type="compositionally biased region" description="Low complexity" evidence="1">
    <location>
        <begin position="50"/>
        <end position="61"/>
    </location>
</feature>
<feature type="compositionally biased region" description="Basic and acidic residues" evidence="1">
    <location>
        <begin position="206"/>
        <end position="228"/>
    </location>
</feature>
<feature type="region of interest" description="Disordered" evidence="1">
    <location>
        <begin position="314"/>
        <end position="353"/>
    </location>
</feature>
<evidence type="ECO:0000256" key="1">
    <source>
        <dbReference type="SAM" id="MobiDB-lite"/>
    </source>
</evidence>
<reference evidence="2 3" key="1">
    <citation type="submission" date="2019-07" db="EMBL/GenBank/DDBJ databases">
        <title>Draft genome assembly of a fouling barnacle, Amphibalanus amphitrite (Darwin, 1854): The first reference genome for Thecostraca.</title>
        <authorList>
            <person name="Kim W."/>
        </authorList>
    </citation>
    <scope>NUCLEOTIDE SEQUENCE [LARGE SCALE GENOMIC DNA]</scope>
    <source>
        <strain evidence="2">SNU_AA5</strain>
        <tissue evidence="2">Soma without cirri and trophi</tissue>
    </source>
</reference>
<protein>
    <submittedName>
        <fullName evidence="2">Uncharacterized protein</fullName>
    </submittedName>
</protein>
<accession>A0A6A4UXY7</accession>